<dbReference type="SUPFAM" id="SSF54826">
    <property type="entry name" value="Enolase N-terminal domain-like"/>
    <property type="match status" value="1"/>
</dbReference>
<feature type="active site" description="Proton acceptor; specific for (R)-substrate epimerization" evidence="5">
    <location>
        <position position="162"/>
    </location>
</feature>
<evidence type="ECO:0000256" key="5">
    <source>
        <dbReference type="PIRSR" id="PIRSR634603-1"/>
    </source>
</evidence>
<feature type="binding site" evidence="6">
    <location>
        <position position="295"/>
    </location>
    <ligand>
        <name>substrate</name>
    </ligand>
</feature>
<dbReference type="RefSeq" id="WP_143896006.1">
    <property type="nucleotide sequence ID" value="NZ_CP041666.1"/>
</dbReference>
<dbReference type="AlphaFoldDB" id="A0A516KJ82"/>
<evidence type="ECO:0000256" key="1">
    <source>
        <dbReference type="ARBA" id="ARBA00008031"/>
    </source>
</evidence>
<feature type="binding site" evidence="6">
    <location>
        <position position="135"/>
    </location>
    <ligand>
        <name>substrate</name>
    </ligand>
</feature>
<dbReference type="FunFam" id="3.30.390.10:FF:000009">
    <property type="entry name" value="Hydrophobic dipeptide epimerase"/>
    <property type="match status" value="1"/>
</dbReference>
<feature type="binding site" evidence="6">
    <location>
        <position position="24"/>
    </location>
    <ligand>
        <name>substrate</name>
    </ligand>
</feature>
<dbReference type="GO" id="GO:0016855">
    <property type="term" value="F:racemase and epimerase activity, acting on amino acids and derivatives"/>
    <property type="evidence" value="ECO:0007669"/>
    <property type="project" value="UniProtKB-UniRule"/>
</dbReference>
<evidence type="ECO:0000256" key="3">
    <source>
        <dbReference type="ARBA" id="ARBA00022842"/>
    </source>
</evidence>
<evidence type="ECO:0000256" key="6">
    <source>
        <dbReference type="PIRSR" id="PIRSR634603-2"/>
    </source>
</evidence>
<keyword evidence="3 7" id="KW-0460">Magnesium</keyword>
<dbReference type="Proteomes" id="UP000315215">
    <property type="component" value="Chromosome"/>
</dbReference>
<organism evidence="10 11">
    <name type="scientific">Radiobacillus deserti</name>
    <dbReference type="NCBI Taxonomy" id="2594883"/>
    <lineage>
        <taxon>Bacteria</taxon>
        <taxon>Bacillati</taxon>
        <taxon>Bacillota</taxon>
        <taxon>Bacilli</taxon>
        <taxon>Bacillales</taxon>
        <taxon>Bacillaceae</taxon>
        <taxon>Radiobacillus</taxon>
    </lineage>
</organism>
<feature type="domain" description="Mandelate racemase/muconate lactonizing enzyme C-terminal" evidence="9">
    <location>
        <begin position="141"/>
        <end position="239"/>
    </location>
</feature>
<dbReference type="PANTHER" id="PTHR48073:SF2">
    <property type="entry name" value="O-SUCCINYLBENZOATE SYNTHASE"/>
    <property type="match status" value="1"/>
</dbReference>
<proteinExistence type="inferred from homology"/>
<comment type="cofactor">
    <cofactor evidence="7 8">
        <name>Mg(2+)</name>
        <dbReference type="ChEBI" id="CHEBI:18420"/>
    </cofactor>
    <text evidence="7 8">Binds 1 Mg(2+) ion per subunit.</text>
</comment>
<dbReference type="Pfam" id="PF02746">
    <property type="entry name" value="MR_MLE_N"/>
    <property type="match status" value="1"/>
</dbReference>
<feature type="binding site" evidence="6">
    <location>
        <position position="320"/>
    </location>
    <ligand>
        <name>substrate</name>
    </ligand>
</feature>
<evidence type="ECO:0000313" key="10">
    <source>
        <dbReference type="EMBL" id="QDP41450.1"/>
    </source>
</evidence>
<comment type="similarity">
    <text evidence="1 8">Belongs to the mandelate racemase/muconate lactonizing enzyme family.</text>
</comment>
<dbReference type="InterPro" id="IPR029017">
    <property type="entry name" value="Enolase-like_N"/>
</dbReference>
<dbReference type="GO" id="GO:0006518">
    <property type="term" value="P:peptide metabolic process"/>
    <property type="evidence" value="ECO:0007669"/>
    <property type="project" value="UniProtKB-ARBA"/>
</dbReference>
<dbReference type="EMBL" id="CP041666">
    <property type="protein sequence ID" value="QDP41450.1"/>
    <property type="molecule type" value="Genomic_DNA"/>
</dbReference>
<evidence type="ECO:0000256" key="7">
    <source>
        <dbReference type="PIRSR" id="PIRSR634603-3"/>
    </source>
</evidence>
<feature type="binding site" evidence="7">
    <location>
        <position position="243"/>
    </location>
    <ligand>
        <name>Mg(2+)</name>
        <dbReference type="ChEBI" id="CHEBI:18420"/>
    </ligand>
</feature>
<evidence type="ECO:0000313" key="11">
    <source>
        <dbReference type="Proteomes" id="UP000315215"/>
    </source>
</evidence>
<dbReference type="SFLD" id="SFLDF00009">
    <property type="entry name" value="o-succinylbenzoate_synthase"/>
    <property type="match status" value="1"/>
</dbReference>
<dbReference type="CDD" id="cd03319">
    <property type="entry name" value="L-Ala-DL-Glu_epimerase"/>
    <property type="match status" value="1"/>
</dbReference>
<dbReference type="SMART" id="SM00922">
    <property type="entry name" value="MR_MLE"/>
    <property type="match status" value="1"/>
</dbReference>
<feature type="active site" description="Proton acceptor; specific for (S)-substrate epimerization" evidence="5">
    <location>
        <position position="267"/>
    </location>
</feature>
<dbReference type="Gene3D" id="3.30.390.10">
    <property type="entry name" value="Enolase-like, N-terminal domain"/>
    <property type="match status" value="1"/>
</dbReference>
<sequence length="354" mass="38902">MKIVNVTSERREVKLKKPFKTALRQVTSIEVIDVRVELENGEVGFGSASATWKITGDSMEGMQAAIHGPIKEAIIDKDIVSLGSILTDLQRSCVGNTSAKAAVDIALHDAYCRMYQIPLYAYLGGKSNVVETDMTVSIDHPDVMYKEATDIVKQGFKVIKIKVGNDAKQDIYRIEKVREAAGDQVHLRLDANQGWTSKQAVQIIKHLERENIRIELVEQPVPSNDIEGLKFIRERVATPIMADESAFSPKQSFQLLQTGAVDLINIKLMKTGGIRQAWQIADICEAAGIQCMIGSMMESIASVTAAAHVAVAHQNITYYDLDAPLWMADEGLKGGMQYNGSIVELQDRNGLGIG</sequence>
<feature type="binding site" evidence="6">
    <location>
        <position position="160"/>
    </location>
    <ligand>
        <name>substrate</name>
    </ligand>
</feature>
<feature type="binding site" evidence="7">
    <location>
        <position position="218"/>
    </location>
    <ligand>
        <name>Mg(2+)</name>
        <dbReference type="ChEBI" id="CHEBI:18420"/>
    </ligand>
</feature>
<reference evidence="10 11" key="1">
    <citation type="submission" date="2019-07" db="EMBL/GenBank/DDBJ databases">
        <authorList>
            <person name="Li J."/>
        </authorList>
    </citation>
    <scope>NUCLEOTIDE SEQUENCE [LARGE SCALE GENOMIC DNA]</scope>
    <source>
        <strain evidence="10 11">TKL69</strain>
    </source>
</reference>
<name>A0A516KJ82_9BACI</name>
<dbReference type="GO" id="GO:0000287">
    <property type="term" value="F:magnesium ion binding"/>
    <property type="evidence" value="ECO:0007669"/>
    <property type="project" value="UniProtKB-ARBA"/>
</dbReference>
<dbReference type="OrthoDB" id="9775391at2"/>
<protein>
    <recommendedName>
        <fullName evidence="8">Dipeptide epimerase</fullName>
        <ecNumber evidence="8">5.1.1.-</ecNumber>
    </recommendedName>
</protein>
<evidence type="ECO:0000259" key="9">
    <source>
        <dbReference type="SMART" id="SM00922"/>
    </source>
</evidence>
<evidence type="ECO:0000256" key="8">
    <source>
        <dbReference type="RuleBase" id="RU366006"/>
    </source>
</evidence>
<evidence type="ECO:0000256" key="4">
    <source>
        <dbReference type="ARBA" id="ARBA00023235"/>
    </source>
</evidence>
<keyword evidence="11" id="KW-1185">Reference proteome</keyword>
<dbReference type="InterPro" id="IPR013341">
    <property type="entry name" value="Mandelate_racemase_N_dom"/>
</dbReference>
<dbReference type="SFLD" id="SFLDG00180">
    <property type="entry name" value="muconate_cycloisomerase"/>
    <property type="match status" value="1"/>
</dbReference>
<dbReference type="EC" id="5.1.1.-" evidence="8"/>
<dbReference type="InterPro" id="IPR029065">
    <property type="entry name" value="Enolase_C-like"/>
</dbReference>
<feature type="binding site" evidence="7">
    <location>
        <position position="190"/>
    </location>
    <ligand>
        <name>Mg(2+)</name>
        <dbReference type="ChEBI" id="CHEBI:18420"/>
    </ligand>
</feature>
<gene>
    <name evidence="10" type="ORF">FN924_15460</name>
</gene>
<dbReference type="InterPro" id="IPR013342">
    <property type="entry name" value="Mandelate_racemase_C"/>
</dbReference>
<dbReference type="PANTHER" id="PTHR48073">
    <property type="entry name" value="O-SUCCINYLBENZOATE SYNTHASE-RELATED"/>
    <property type="match status" value="1"/>
</dbReference>
<dbReference type="KEGG" id="aqt:FN924_15460"/>
<dbReference type="InterPro" id="IPR034603">
    <property type="entry name" value="Dipeptide_epimerase"/>
</dbReference>
<dbReference type="Gene3D" id="3.20.20.120">
    <property type="entry name" value="Enolase-like C-terminal domain"/>
    <property type="match status" value="1"/>
</dbReference>
<dbReference type="Pfam" id="PF13378">
    <property type="entry name" value="MR_MLE_C"/>
    <property type="match status" value="1"/>
</dbReference>
<dbReference type="InterPro" id="IPR036849">
    <property type="entry name" value="Enolase-like_C_sf"/>
</dbReference>
<accession>A0A516KJ82</accession>
<feature type="binding site" evidence="6">
    <location>
        <position position="322"/>
    </location>
    <ligand>
        <name>substrate</name>
    </ligand>
</feature>
<feature type="binding site" evidence="6">
    <location>
        <position position="297"/>
    </location>
    <ligand>
        <name>substrate</name>
    </ligand>
</feature>
<evidence type="ECO:0000256" key="2">
    <source>
        <dbReference type="ARBA" id="ARBA00022723"/>
    </source>
</evidence>
<keyword evidence="4 8" id="KW-0413">Isomerase</keyword>
<dbReference type="SFLD" id="SFLDS00001">
    <property type="entry name" value="Enolase"/>
    <property type="match status" value="1"/>
</dbReference>
<keyword evidence="2 7" id="KW-0479">Metal-binding</keyword>
<dbReference type="SUPFAM" id="SSF51604">
    <property type="entry name" value="Enolase C-terminal domain-like"/>
    <property type="match status" value="1"/>
</dbReference>